<dbReference type="EMBL" id="LABY01000340">
    <property type="protein sequence ID" value="KMO27801.1"/>
    <property type="molecule type" value="Genomic_DNA"/>
</dbReference>
<dbReference type="AlphaFoldDB" id="A0A0J6UP07"/>
<sequence>MREADASDIYEMYNQPAFRSGTLALPYESFEAVKAWATPRSPRD</sequence>
<feature type="non-terminal residue" evidence="1">
    <location>
        <position position="44"/>
    </location>
</feature>
<keyword evidence="1" id="KW-0808">Transferase</keyword>
<accession>A0A0J6UP07</accession>
<protein>
    <submittedName>
        <fullName evidence="1">GNAT family acetyltransferase</fullName>
    </submittedName>
</protein>
<name>A0A0J6UP07_9HYPH</name>
<gene>
    <name evidence="1" type="ORF">VQ02_32565</name>
</gene>
<dbReference type="GO" id="GO:0016740">
    <property type="term" value="F:transferase activity"/>
    <property type="evidence" value="ECO:0007669"/>
    <property type="project" value="UniProtKB-KW"/>
</dbReference>
<keyword evidence="2" id="KW-1185">Reference proteome</keyword>
<reference evidence="1 2" key="1">
    <citation type="submission" date="2015-03" db="EMBL/GenBank/DDBJ databases">
        <title>Genome sequencing of Methylobacterium variabile DSM 16961.</title>
        <authorList>
            <person name="Chaudhry V."/>
            <person name="Patil P.B."/>
        </authorList>
    </citation>
    <scope>NUCLEOTIDE SEQUENCE [LARGE SCALE GENOMIC DNA]</scope>
    <source>
        <strain evidence="1 2">DSM 16961</strain>
    </source>
</reference>
<evidence type="ECO:0000313" key="1">
    <source>
        <dbReference type="EMBL" id="KMO27801.1"/>
    </source>
</evidence>
<dbReference type="Proteomes" id="UP000035955">
    <property type="component" value="Unassembled WGS sequence"/>
</dbReference>
<evidence type="ECO:0000313" key="2">
    <source>
        <dbReference type="Proteomes" id="UP000035955"/>
    </source>
</evidence>
<proteinExistence type="predicted"/>
<comment type="caution">
    <text evidence="1">The sequence shown here is derived from an EMBL/GenBank/DDBJ whole genome shotgun (WGS) entry which is preliminary data.</text>
</comment>
<organism evidence="1 2">
    <name type="scientific">Methylobacterium variabile</name>
    <dbReference type="NCBI Taxonomy" id="298794"/>
    <lineage>
        <taxon>Bacteria</taxon>
        <taxon>Pseudomonadati</taxon>
        <taxon>Pseudomonadota</taxon>
        <taxon>Alphaproteobacteria</taxon>
        <taxon>Hyphomicrobiales</taxon>
        <taxon>Methylobacteriaceae</taxon>
        <taxon>Methylobacterium</taxon>
    </lineage>
</organism>